<dbReference type="OrthoDB" id="10051656at2759"/>
<dbReference type="InterPro" id="IPR004875">
    <property type="entry name" value="DDE_SF_endonuclease_dom"/>
</dbReference>
<keyword evidence="4" id="KW-1185">Reference proteome</keyword>
<accession>E2BVT9</accession>
<dbReference type="Pfam" id="PF03184">
    <property type="entry name" value="DDE_1"/>
    <property type="match status" value="1"/>
</dbReference>
<evidence type="ECO:0000313" key="4">
    <source>
        <dbReference type="Proteomes" id="UP000008237"/>
    </source>
</evidence>
<reference evidence="3 4" key="1">
    <citation type="journal article" date="2010" name="Science">
        <title>Genomic comparison of the ants Camponotus floridanus and Harpegnathos saltator.</title>
        <authorList>
            <person name="Bonasio R."/>
            <person name="Zhang G."/>
            <person name="Ye C."/>
            <person name="Mutti N.S."/>
            <person name="Fang X."/>
            <person name="Qin N."/>
            <person name="Donahue G."/>
            <person name="Yang P."/>
            <person name="Li Q."/>
            <person name="Li C."/>
            <person name="Zhang P."/>
            <person name="Huang Z."/>
            <person name="Berger S.L."/>
            <person name="Reinberg D."/>
            <person name="Wang J."/>
            <person name="Liebig J."/>
        </authorList>
    </citation>
    <scope>NUCLEOTIDE SEQUENCE [LARGE SCALE GENOMIC DNA]</scope>
    <source>
        <strain evidence="3 4">R22 G/1</strain>
    </source>
</reference>
<evidence type="ECO:0000313" key="3">
    <source>
        <dbReference type="EMBL" id="EFN80191.1"/>
    </source>
</evidence>
<dbReference type="EMBL" id="GL450974">
    <property type="protein sequence ID" value="EFN80191.1"/>
    <property type="molecule type" value="Genomic_DNA"/>
</dbReference>
<organism evidence="4">
    <name type="scientific">Harpegnathos saltator</name>
    <name type="common">Jerdon's jumping ant</name>
    <dbReference type="NCBI Taxonomy" id="610380"/>
    <lineage>
        <taxon>Eukaryota</taxon>
        <taxon>Metazoa</taxon>
        <taxon>Ecdysozoa</taxon>
        <taxon>Arthropoda</taxon>
        <taxon>Hexapoda</taxon>
        <taxon>Insecta</taxon>
        <taxon>Pterygota</taxon>
        <taxon>Neoptera</taxon>
        <taxon>Endopterygota</taxon>
        <taxon>Hymenoptera</taxon>
        <taxon>Apocrita</taxon>
        <taxon>Aculeata</taxon>
        <taxon>Formicoidea</taxon>
        <taxon>Formicidae</taxon>
        <taxon>Ponerinae</taxon>
        <taxon>Ponerini</taxon>
        <taxon>Harpegnathos</taxon>
    </lineage>
</organism>
<proteinExistence type="predicted"/>
<evidence type="ECO:0000256" key="1">
    <source>
        <dbReference type="ARBA" id="ARBA00023125"/>
    </source>
</evidence>
<feature type="non-terminal residue" evidence="3">
    <location>
        <position position="1"/>
    </location>
</feature>
<feature type="domain" description="HTH CENPB-type" evidence="2">
    <location>
        <begin position="1"/>
        <end position="46"/>
    </location>
</feature>
<feature type="non-terminal residue" evidence="3">
    <location>
        <position position="294"/>
    </location>
</feature>
<sequence length="294" mass="33602">VTVYDLDIRKWALQARDEVSLSSNLFIASVKWVNEFKHRHGIVSRKINKFVTQKSIPNKNQLEASANEFVENVKQQILLVEKENIFNSDQSGFNLEMHTGRTLAFKGTQTVESLAQSINSMTHSYTIQPLISANGVLLSSLLIILQERNGTFGPIVQNNLFKSENVLVKASNSGKLTSSLVRSWFQEVFLPASNEKSILLLDSWTVTATKEYLKIETIPAGTTGRIQSLDVFFFRPWKNFLRHFSDTVILYKYNINLHLRNNIIKIQSLIHNQSSPPRFSNLISYAWYKSGYLE</sequence>
<dbReference type="GO" id="GO:0003677">
    <property type="term" value="F:DNA binding"/>
    <property type="evidence" value="ECO:0007669"/>
    <property type="project" value="UniProtKB-KW"/>
</dbReference>
<evidence type="ECO:0000259" key="2">
    <source>
        <dbReference type="PROSITE" id="PS51253"/>
    </source>
</evidence>
<dbReference type="Proteomes" id="UP000008237">
    <property type="component" value="Unassembled WGS sequence"/>
</dbReference>
<protein>
    <recommendedName>
        <fullName evidence="2">HTH CENPB-type domain-containing protein</fullName>
    </recommendedName>
</protein>
<name>E2BVT9_HARSA</name>
<keyword evidence="1" id="KW-0238">DNA-binding</keyword>
<dbReference type="OMA" id="ASKEWIW"/>
<dbReference type="InterPro" id="IPR006600">
    <property type="entry name" value="HTH_CenpB_DNA-bd_dom"/>
</dbReference>
<dbReference type="Pfam" id="PF03221">
    <property type="entry name" value="HTH_Tnp_Tc5"/>
    <property type="match status" value="1"/>
</dbReference>
<dbReference type="InParanoid" id="E2BVT9"/>
<dbReference type="AlphaFoldDB" id="E2BVT9"/>
<dbReference type="PROSITE" id="PS51253">
    <property type="entry name" value="HTH_CENPB"/>
    <property type="match status" value="1"/>
</dbReference>
<gene>
    <name evidence="3" type="ORF">EAI_10381</name>
</gene>